<feature type="repeat" description="PPR" evidence="3">
    <location>
        <begin position="254"/>
        <end position="288"/>
    </location>
</feature>
<dbReference type="Pfam" id="PF01535">
    <property type="entry name" value="PPR"/>
    <property type="match status" value="3"/>
</dbReference>
<feature type="repeat" description="PPR" evidence="3">
    <location>
        <begin position="428"/>
        <end position="462"/>
    </location>
</feature>
<dbReference type="AlphaFoldDB" id="A0A1D1YZE6"/>
<feature type="repeat" description="PPR" evidence="3">
    <location>
        <begin position="393"/>
        <end position="427"/>
    </location>
</feature>
<feature type="repeat" description="PPR" evidence="3">
    <location>
        <begin position="358"/>
        <end position="392"/>
    </location>
</feature>
<dbReference type="NCBIfam" id="TIGR00756">
    <property type="entry name" value="PPR"/>
    <property type="match status" value="6"/>
</dbReference>
<dbReference type="InterPro" id="IPR011990">
    <property type="entry name" value="TPR-like_helical_dom_sf"/>
</dbReference>
<feature type="repeat" description="PPR" evidence="3">
    <location>
        <begin position="219"/>
        <end position="253"/>
    </location>
</feature>
<dbReference type="EMBL" id="GDJX01007935">
    <property type="protein sequence ID" value="JAT60001.1"/>
    <property type="molecule type" value="Transcribed_RNA"/>
</dbReference>
<proteinExistence type="inferred from homology"/>
<dbReference type="InterPro" id="IPR002885">
    <property type="entry name" value="PPR_rpt"/>
</dbReference>
<feature type="repeat" description="PPR" evidence="3">
    <location>
        <begin position="533"/>
        <end position="567"/>
    </location>
</feature>
<evidence type="ECO:0000256" key="1">
    <source>
        <dbReference type="ARBA" id="ARBA00007626"/>
    </source>
</evidence>
<sequence>RRKIKKKLELSNREAPGRSRLPHLAGVSGAPSHLQLPISGARRRRRPPMAFRVLTAQGFPRAAGESRCPISPLSSLLSWLRFLAVVPNQNPPDVPAAPPQTRSHRGFGASERLVLEQLSDLLSFDGQPSSNSHAEELSPGEEPTGIAAFDGLLSPEERIRGVFLQKLRGKSAVEAALSAAGVGLTAEIFADVLNRGNLGGAAMVSFFDWAIKEPSLPNSLDTYRTVLKALGRRKFFGPMEEILLRMKGEGIYPDSSTVAVVIDSYVRARRVRKALGLFERLEDFGIKHDSVSFNALIRSLCLRSHVRVADSLFHKMKGKMPVDEMTYNEVIGGWARLGRVSSMERVWAEMVADGLSPDGRTYGYLIEGLGRAGRIQDAVDAFDRMEEKGCLPDTITYNAVICNFISVGDLEECMKCYKDMVARNRFPDVDTYKNLIGALLKVRRVADALELFDEMLGRGVCPSIGMITSFIEPLCSYGPPHAAMLIYKKSKKVGCMISLKAYKLLLMRLSRFGKCGMVLKVWEDMQESGYSSDVEVYEYIVDGLCNIGQLDNAVLVVEESLRKGHCLGKIVYGKLNNKLLEMNKVEMAYKLFLKVKEARVCVNAQRFWRAHGWHV</sequence>
<evidence type="ECO:0000256" key="3">
    <source>
        <dbReference type="PROSITE-ProRule" id="PRU00708"/>
    </source>
</evidence>
<dbReference type="PANTHER" id="PTHR47447">
    <property type="entry name" value="OS03G0856100 PROTEIN"/>
    <property type="match status" value="1"/>
</dbReference>
<feature type="non-terminal residue" evidence="5">
    <location>
        <position position="1"/>
    </location>
</feature>
<evidence type="ECO:0000256" key="4">
    <source>
        <dbReference type="SAM" id="MobiDB-lite"/>
    </source>
</evidence>
<gene>
    <name evidence="5" type="primary">At5g43820_0</name>
    <name evidence="5" type="ORF">g.67580</name>
</gene>
<dbReference type="Gene3D" id="1.25.40.10">
    <property type="entry name" value="Tetratricopeptide repeat domain"/>
    <property type="match status" value="3"/>
</dbReference>
<dbReference type="PROSITE" id="PS51375">
    <property type="entry name" value="PPR"/>
    <property type="match status" value="8"/>
</dbReference>
<feature type="repeat" description="PPR" evidence="3">
    <location>
        <begin position="323"/>
        <end position="357"/>
    </location>
</feature>
<protein>
    <submittedName>
        <fullName evidence="5">Putative pentatricopeptide repeat-containing protein At5g43820</fullName>
    </submittedName>
</protein>
<dbReference type="PANTHER" id="PTHR47447:SF28">
    <property type="entry name" value="PENTACOTRIPEPTIDE-REPEAT REGION OF PRORP DOMAIN-CONTAINING PROTEIN"/>
    <property type="match status" value="1"/>
</dbReference>
<evidence type="ECO:0000256" key="2">
    <source>
        <dbReference type="ARBA" id="ARBA00022737"/>
    </source>
</evidence>
<feature type="repeat" description="PPR" evidence="3">
    <location>
        <begin position="289"/>
        <end position="319"/>
    </location>
</feature>
<accession>A0A1D1YZE6</accession>
<evidence type="ECO:0000313" key="5">
    <source>
        <dbReference type="EMBL" id="JAT60001.1"/>
    </source>
</evidence>
<comment type="similarity">
    <text evidence="1">Belongs to the PPR family. P subfamily.</text>
</comment>
<organism evidence="5">
    <name type="scientific">Anthurium amnicola</name>
    <dbReference type="NCBI Taxonomy" id="1678845"/>
    <lineage>
        <taxon>Eukaryota</taxon>
        <taxon>Viridiplantae</taxon>
        <taxon>Streptophyta</taxon>
        <taxon>Embryophyta</taxon>
        <taxon>Tracheophyta</taxon>
        <taxon>Spermatophyta</taxon>
        <taxon>Magnoliopsida</taxon>
        <taxon>Liliopsida</taxon>
        <taxon>Araceae</taxon>
        <taxon>Pothoideae</taxon>
        <taxon>Potheae</taxon>
        <taxon>Anthurium</taxon>
    </lineage>
</organism>
<feature type="region of interest" description="Disordered" evidence="4">
    <location>
        <begin position="1"/>
        <end position="42"/>
    </location>
</feature>
<feature type="compositionally biased region" description="Basic and acidic residues" evidence="4">
    <location>
        <begin position="7"/>
        <end position="17"/>
    </location>
</feature>
<reference evidence="5" key="1">
    <citation type="submission" date="2015-07" db="EMBL/GenBank/DDBJ databases">
        <title>Transcriptome Assembly of Anthurium amnicola.</title>
        <authorList>
            <person name="Suzuki J."/>
        </authorList>
    </citation>
    <scope>NUCLEOTIDE SEQUENCE</scope>
</reference>
<dbReference type="Pfam" id="PF13041">
    <property type="entry name" value="PPR_2"/>
    <property type="match status" value="2"/>
</dbReference>
<keyword evidence="2" id="KW-0677">Repeat</keyword>
<name>A0A1D1YZE6_9ARAE</name>